<protein>
    <submittedName>
        <fullName evidence="1">Uncharacterized protein</fullName>
    </submittedName>
</protein>
<dbReference type="GeneID" id="20189653"/>
<sequence>MTAPAVTFVEDSRQDEVIKARDTNKRLFQAFKDEASKYQTMNI</sequence>
<proteinExistence type="predicted"/>
<accession>W2R8Y6</accession>
<evidence type="ECO:0000313" key="2">
    <source>
        <dbReference type="Proteomes" id="UP000018817"/>
    </source>
</evidence>
<dbReference type="RefSeq" id="XP_008893755.1">
    <property type="nucleotide sequence ID" value="XM_008895507.1"/>
</dbReference>
<gene>
    <name evidence="1" type="ORF">PPTG_21054</name>
</gene>
<dbReference type="Proteomes" id="UP000018817">
    <property type="component" value="Unassembled WGS sequence"/>
</dbReference>
<dbReference type="AlphaFoldDB" id="W2R8Y6"/>
<evidence type="ECO:0000313" key="1">
    <source>
        <dbReference type="EMBL" id="ETN21179.1"/>
    </source>
</evidence>
<reference evidence="1 2" key="2">
    <citation type="submission" date="2013-11" db="EMBL/GenBank/DDBJ databases">
        <title>The Genome Sequence of Phytophthora parasitica INRA-310.</title>
        <authorList>
            <consortium name="The Broad Institute Genomics Platform"/>
            <person name="Russ C."/>
            <person name="Tyler B."/>
            <person name="Panabieres F."/>
            <person name="Shan W."/>
            <person name="Tripathy S."/>
            <person name="Grunwald N."/>
            <person name="Machado M."/>
            <person name="Johnson C.S."/>
            <person name="Arredondo F."/>
            <person name="Hong C."/>
            <person name="Coffey M."/>
            <person name="Young S.K."/>
            <person name="Zeng Q."/>
            <person name="Gargeya S."/>
            <person name="Fitzgerald M."/>
            <person name="Abouelleil A."/>
            <person name="Alvarado L."/>
            <person name="Chapman S.B."/>
            <person name="Gainer-Dewar J."/>
            <person name="Goldberg J."/>
            <person name="Griggs A."/>
            <person name="Gujja S."/>
            <person name="Hansen M."/>
            <person name="Howarth C."/>
            <person name="Imamovic A."/>
            <person name="Ireland A."/>
            <person name="Larimer J."/>
            <person name="McCowan C."/>
            <person name="Murphy C."/>
            <person name="Pearson M."/>
            <person name="Poon T.W."/>
            <person name="Priest M."/>
            <person name="Roberts A."/>
            <person name="Saif S."/>
            <person name="Shea T."/>
            <person name="Sykes S."/>
            <person name="Wortman J."/>
            <person name="Nusbaum C."/>
            <person name="Birren B."/>
        </authorList>
    </citation>
    <scope>NUCLEOTIDE SEQUENCE [LARGE SCALE GENOMIC DNA]</scope>
    <source>
        <strain evidence="1 2">INRA-310</strain>
    </source>
</reference>
<name>W2R8Y6_PHYN3</name>
<dbReference type="VEuPathDB" id="FungiDB:PPTG_21054"/>
<reference evidence="2" key="1">
    <citation type="submission" date="2011-12" db="EMBL/GenBank/DDBJ databases">
        <authorList>
            <consortium name="The Broad Institute Genome Sequencing Platform"/>
            <person name="Russ C."/>
            <person name="Tyler B."/>
            <person name="Panabieres F."/>
            <person name="Shan W."/>
            <person name="Tripathy S."/>
            <person name="Grunwald N."/>
            <person name="Machado M."/>
            <person name="Young S.K."/>
            <person name="Zeng Q."/>
            <person name="Gargeya S."/>
            <person name="Fitzgerald M."/>
            <person name="Haas B."/>
            <person name="Abouelleil A."/>
            <person name="Alvarado L."/>
            <person name="Arachchi H.M."/>
            <person name="Berlin A."/>
            <person name="Chapman S.B."/>
            <person name="Gearin G."/>
            <person name="Goldberg J."/>
            <person name="Griggs A."/>
            <person name="Gujja S."/>
            <person name="Hansen M."/>
            <person name="Heiman D."/>
            <person name="Howarth C."/>
            <person name="Larimer J."/>
            <person name="Lui A."/>
            <person name="MacDonald P.J.P."/>
            <person name="McCowen C."/>
            <person name="Montmayeur A."/>
            <person name="Murphy C."/>
            <person name="Neiman D."/>
            <person name="Pearson M."/>
            <person name="Priest M."/>
            <person name="Roberts A."/>
            <person name="Saif S."/>
            <person name="Shea T."/>
            <person name="Sisk P."/>
            <person name="Stolte C."/>
            <person name="Sykes S."/>
            <person name="Wortman J."/>
            <person name="Nusbaum C."/>
            <person name="Birren B."/>
        </authorList>
    </citation>
    <scope>NUCLEOTIDE SEQUENCE [LARGE SCALE GENOMIC DNA]</scope>
    <source>
        <strain evidence="2">INRA-310</strain>
    </source>
</reference>
<organism evidence="1 2">
    <name type="scientific">Phytophthora nicotianae (strain INRA-310)</name>
    <name type="common">Phytophthora parasitica</name>
    <dbReference type="NCBI Taxonomy" id="761204"/>
    <lineage>
        <taxon>Eukaryota</taxon>
        <taxon>Sar</taxon>
        <taxon>Stramenopiles</taxon>
        <taxon>Oomycota</taxon>
        <taxon>Peronosporomycetes</taxon>
        <taxon>Peronosporales</taxon>
        <taxon>Peronosporaceae</taxon>
        <taxon>Phytophthora</taxon>
    </lineage>
</organism>
<dbReference type="EMBL" id="KI669563">
    <property type="protein sequence ID" value="ETN21179.1"/>
    <property type="molecule type" value="Genomic_DNA"/>
</dbReference>